<dbReference type="STRING" id="1122152.GCA_000425905_00656"/>
<evidence type="ECO:0000256" key="2">
    <source>
        <dbReference type="PROSITE-ProRule" id="PRU00335"/>
    </source>
</evidence>
<keyword evidence="5" id="KW-1185">Reference proteome</keyword>
<dbReference type="Gene3D" id="1.10.357.10">
    <property type="entry name" value="Tetracycline Repressor, domain 2"/>
    <property type="match status" value="1"/>
</dbReference>
<name>A0A0R1S3Z9_9LACO</name>
<dbReference type="PANTHER" id="PTHR43479">
    <property type="entry name" value="ACREF/ENVCD OPERON REPRESSOR-RELATED"/>
    <property type="match status" value="1"/>
</dbReference>
<feature type="DNA-binding region" description="H-T-H motif" evidence="2">
    <location>
        <begin position="14"/>
        <end position="33"/>
    </location>
</feature>
<dbReference type="Pfam" id="PF00440">
    <property type="entry name" value="TetR_N"/>
    <property type="match status" value="1"/>
</dbReference>
<comment type="caution">
    <text evidence="4">The sequence shown here is derived from an EMBL/GenBank/DDBJ whole genome shotgun (WGS) entry which is preliminary data.</text>
</comment>
<feature type="domain" description="HTH tetR-type" evidence="3">
    <location>
        <begin position="1"/>
        <end position="51"/>
    </location>
</feature>
<dbReference type="Pfam" id="PF14278">
    <property type="entry name" value="TetR_C_8"/>
    <property type="match status" value="1"/>
</dbReference>
<dbReference type="eggNOG" id="COG1309">
    <property type="taxonomic scope" value="Bacteria"/>
</dbReference>
<evidence type="ECO:0000259" key="3">
    <source>
        <dbReference type="PROSITE" id="PS50977"/>
    </source>
</evidence>
<dbReference type="InterPro" id="IPR050624">
    <property type="entry name" value="HTH-type_Tx_Regulator"/>
</dbReference>
<accession>A0A0R1S3Z9</accession>
<keyword evidence="1 2" id="KW-0238">DNA-binding</keyword>
<dbReference type="AlphaFoldDB" id="A0A0R1S3Z9"/>
<gene>
    <name evidence="4" type="ORF">FC23_GL000030</name>
</gene>
<evidence type="ECO:0000256" key="1">
    <source>
        <dbReference type="ARBA" id="ARBA00023125"/>
    </source>
</evidence>
<dbReference type="InterPro" id="IPR009057">
    <property type="entry name" value="Homeodomain-like_sf"/>
</dbReference>
<dbReference type="GO" id="GO:0003677">
    <property type="term" value="F:DNA binding"/>
    <property type="evidence" value="ECO:0007669"/>
    <property type="project" value="UniProtKB-UniRule"/>
</dbReference>
<proteinExistence type="predicted"/>
<dbReference type="PROSITE" id="PS50977">
    <property type="entry name" value="HTH_TETR_2"/>
    <property type="match status" value="1"/>
</dbReference>
<sequence>MGELLEEKAFNEITVTDLTKKAKTTRKTFYTHYQDKIELIEEYQSQLFDMLNDKLKNYKFLDENYIRTYFEMVDKQDALLKGLMSYQGSLEMQNLYREGMRHDVMILFANQITDKNQLRYVSIIVANGLFGVTQEWLLNGKKESPDEMAKLIVSLGLIPGKIFAENHSK</sequence>
<dbReference type="Proteomes" id="UP000051931">
    <property type="component" value="Unassembled WGS sequence"/>
</dbReference>
<dbReference type="SUPFAM" id="SSF46689">
    <property type="entry name" value="Homeodomain-like"/>
    <property type="match status" value="1"/>
</dbReference>
<dbReference type="EMBL" id="AZFB01000001">
    <property type="protein sequence ID" value="KRL63783.1"/>
    <property type="molecule type" value="Genomic_DNA"/>
</dbReference>
<organism evidence="4 5">
    <name type="scientific">Lactobacillus psittaci DSM 15354</name>
    <dbReference type="NCBI Taxonomy" id="1122152"/>
    <lineage>
        <taxon>Bacteria</taxon>
        <taxon>Bacillati</taxon>
        <taxon>Bacillota</taxon>
        <taxon>Bacilli</taxon>
        <taxon>Lactobacillales</taxon>
        <taxon>Lactobacillaceae</taxon>
        <taxon>Lactobacillus</taxon>
    </lineage>
</organism>
<protein>
    <submittedName>
        <fullName evidence="4">Transcriptional regulator</fullName>
    </submittedName>
</protein>
<dbReference type="InterPro" id="IPR039532">
    <property type="entry name" value="TetR_C_Firmicutes"/>
</dbReference>
<dbReference type="PATRIC" id="fig|1122152.4.peg.30"/>
<evidence type="ECO:0000313" key="5">
    <source>
        <dbReference type="Proteomes" id="UP000051931"/>
    </source>
</evidence>
<dbReference type="InterPro" id="IPR001647">
    <property type="entry name" value="HTH_TetR"/>
</dbReference>
<dbReference type="PANTHER" id="PTHR43479:SF7">
    <property type="entry name" value="TETR-FAMILY TRANSCRIPTIONAL REGULATOR"/>
    <property type="match status" value="1"/>
</dbReference>
<evidence type="ECO:0000313" key="4">
    <source>
        <dbReference type="EMBL" id="KRL63783.1"/>
    </source>
</evidence>
<reference evidence="4 5" key="1">
    <citation type="journal article" date="2015" name="Genome Announc.">
        <title>Expanding the biotechnology potential of lactobacilli through comparative genomics of 213 strains and associated genera.</title>
        <authorList>
            <person name="Sun Z."/>
            <person name="Harris H.M."/>
            <person name="McCann A."/>
            <person name="Guo C."/>
            <person name="Argimon S."/>
            <person name="Zhang W."/>
            <person name="Yang X."/>
            <person name="Jeffery I.B."/>
            <person name="Cooney J.C."/>
            <person name="Kagawa T.F."/>
            <person name="Liu W."/>
            <person name="Song Y."/>
            <person name="Salvetti E."/>
            <person name="Wrobel A."/>
            <person name="Rasinkangas P."/>
            <person name="Parkhill J."/>
            <person name="Rea M.C."/>
            <person name="O'Sullivan O."/>
            <person name="Ritari J."/>
            <person name="Douillard F.P."/>
            <person name="Paul Ross R."/>
            <person name="Yang R."/>
            <person name="Briner A.E."/>
            <person name="Felis G.E."/>
            <person name="de Vos W.M."/>
            <person name="Barrangou R."/>
            <person name="Klaenhammer T.R."/>
            <person name="Caufield P.W."/>
            <person name="Cui Y."/>
            <person name="Zhang H."/>
            <person name="O'Toole P.W."/>
        </authorList>
    </citation>
    <scope>NUCLEOTIDE SEQUENCE [LARGE SCALE GENOMIC DNA]</scope>
    <source>
        <strain evidence="4 5">DSM 15354</strain>
    </source>
</reference>